<gene>
    <name evidence="2" type="ORF">XENOCAPTIV_011193</name>
</gene>
<comment type="caution">
    <text evidence="2">The sequence shown here is derived from an EMBL/GenBank/DDBJ whole genome shotgun (WGS) entry which is preliminary data.</text>
</comment>
<organism evidence="2 3">
    <name type="scientific">Xenoophorus captivus</name>
    <dbReference type="NCBI Taxonomy" id="1517983"/>
    <lineage>
        <taxon>Eukaryota</taxon>
        <taxon>Metazoa</taxon>
        <taxon>Chordata</taxon>
        <taxon>Craniata</taxon>
        <taxon>Vertebrata</taxon>
        <taxon>Euteleostomi</taxon>
        <taxon>Actinopterygii</taxon>
        <taxon>Neopterygii</taxon>
        <taxon>Teleostei</taxon>
        <taxon>Neoteleostei</taxon>
        <taxon>Acanthomorphata</taxon>
        <taxon>Ovalentaria</taxon>
        <taxon>Atherinomorphae</taxon>
        <taxon>Cyprinodontiformes</taxon>
        <taxon>Goodeidae</taxon>
        <taxon>Xenoophorus</taxon>
    </lineage>
</organism>
<evidence type="ECO:0000313" key="2">
    <source>
        <dbReference type="EMBL" id="MEQ2190819.1"/>
    </source>
</evidence>
<feature type="non-terminal residue" evidence="2">
    <location>
        <position position="1"/>
    </location>
</feature>
<name>A0ABV0Q4V9_9TELE</name>
<proteinExistence type="predicted"/>
<accession>A0ABV0Q4V9</accession>
<feature type="region of interest" description="Disordered" evidence="1">
    <location>
        <begin position="40"/>
        <end position="69"/>
    </location>
</feature>
<reference evidence="2 3" key="1">
    <citation type="submission" date="2021-06" db="EMBL/GenBank/DDBJ databases">
        <authorList>
            <person name="Palmer J.M."/>
        </authorList>
    </citation>
    <scope>NUCLEOTIDE SEQUENCE [LARGE SCALE GENOMIC DNA]</scope>
    <source>
        <strain evidence="2 3">XC_2019</strain>
        <tissue evidence="2">Muscle</tissue>
    </source>
</reference>
<dbReference type="EMBL" id="JAHRIN010000238">
    <property type="protein sequence ID" value="MEQ2190819.1"/>
    <property type="molecule type" value="Genomic_DNA"/>
</dbReference>
<sequence>NSRSYQQWMHTVKRGGALFNTAVSKAKGHAKRGIRDIKGRLKAREEEEEGMTVRPGSPTSTKSLSPRRLQKMRRVRRHIFLTLKTEAKPKSFGNREVRSHPFMAPRGTSSQADGTKAVTEIREPGFVTRVWWCLGSPCFNKHLDAERGACPLRRSLVEITNGLHHHHTTHVLVIYLWKCFCPKQTFPQSLTGASPLCRPAAASLRVGLGPGFTALTQEPIKGCLGIPGLSPSEISFIIAPSYHGRGAARPISVATTYVHV</sequence>
<dbReference type="Proteomes" id="UP001434883">
    <property type="component" value="Unassembled WGS sequence"/>
</dbReference>
<keyword evidence="3" id="KW-1185">Reference proteome</keyword>
<feature type="region of interest" description="Disordered" evidence="1">
    <location>
        <begin position="95"/>
        <end position="114"/>
    </location>
</feature>
<evidence type="ECO:0000256" key="1">
    <source>
        <dbReference type="SAM" id="MobiDB-lite"/>
    </source>
</evidence>
<evidence type="ECO:0000313" key="3">
    <source>
        <dbReference type="Proteomes" id="UP001434883"/>
    </source>
</evidence>
<protein>
    <submittedName>
        <fullName evidence="2">Uncharacterized protein</fullName>
    </submittedName>
</protein>